<dbReference type="EMBL" id="JBFRCH010000023">
    <property type="protein sequence ID" value="MEX3935772.1"/>
    <property type="molecule type" value="Genomic_DNA"/>
</dbReference>
<sequence>MKHTVSRIALACLALLNTVSSHAADTDPFDFDYEISGGIAERPALIFNDGSKTYIQPRAGQVITATGGHAEGPYVVVDGTPESVTYTVAGRTATARWTRANAFIGAGARGTLATLRDDQPPAFDGFTNRLVLIGSHGALEPVRSLKATMPVANIVKALVPQGWTGAAQKDVELTDASSFVTRAGENWMQALDRLMSQSGLYADVDFTTRHIRLHREAPKSGALNYAAGEKSQPDAIAQTVVANEDVVKLDAANADAPAQRASLLAEYFGAQAIRDGDDTHTQIRFASKPARELTFKTPDGRSLHPKWNGETNVMTVERAERIFVSDGSKSVEIGRSAGTVYDFDQANAAHLLAVFDNDGHTYFKFADSVIQIHVADVKHLGSGEQKGRYYMFNGTSEQFIVTADGNTVNVTRRHDVKYFERAAPGSPAAPAAPETAVAKS</sequence>
<accession>A0ACC6U8E6</accession>
<comment type="caution">
    <text evidence="1">The sequence shown here is derived from an EMBL/GenBank/DDBJ whole genome shotgun (WGS) entry which is preliminary data.</text>
</comment>
<keyword evidence="2" id="KW-1185">Reference proteome</keyword>
<name>A0ACC6U8E6_9BURK</name>
<gene>
    <name evidence="1" type="ORF">AB4Y32_28890</name>
</gene>
<evidence type="ECO:0000313" key="1">
    <source>
        <dbReference type="EMBL" id="MEX3935772.1"/>
    </source>
</evidence>
<dbReference type="Proteomes" id="UP001558850">
    <property type="component" value="Unassembled WGS sequence"/>
</dbReference>
<protein>
    <submittedName>
        <fullName evidence="1">TrbG/VirB9 family P-type conjugative transfer protein</fullName>
    </submittedName>
</protein>
<proteinExistence type="predicted"/>
<organism evidence="1 2">
    <name type="scientific">Paraburkholderia phymatum</name>
    <dbReference type="NCBI Taxonomy" id="148447"/>
    <lineage>
        <taxon>Bacteria</taxon>
        <taxon>Pseudomonadati</taxon>
        <taxon>Pseudomonadota</taxon>
        <taxon>Betaproteobacteria</taxon>
        <taxon>Burkholderiales</taxon>
        <taxon>Burkholderiaceae</taxon>
        <taxon>Paraburkholderia</taxon>
    </lineage>
</organism>
<reference evidence="1" key="1">
    <citation type="submission" date="2024-07" db="EMBL/GenBank/DDBJ databases">
        <title>A survey of Mimosa microsymbionts across Brazilian biomes reveals a high diversity of Paraburkholderia nodulating endemic species, but also that Cupriavidus is common as a symbiont of widespread species.</title>
        <authorList>
            <person name="Rouws L."/>
            <person name="Barauna A."/>
            <person name="Beukes C."/>
            <person name="Rouws J.R.C."/>
            <person name="De Faria S.M."/>
            <person name="Gross E."/>
            <person name="Bueno Dos Reis Junior F."/>
            <person name="Simon M.F."/>
            <person name="Maluk M."/>
            <person name="Odee D.W."/>
            <person name="Kenicer G."/>
            <person name="Young J.P.W."/>
            <person name="Reis V.M."/>
            <person name="Zilli J."/>
            <person name="James E.K."/>
        </authorList>
    </citation>
    <scope>NUCLEOTIDE SEQUENCE</scope>
    <source>
        <strain evidence="1">EG181B</strain>
    </source>
</reference>
<evidence type="ECO:0000313" key="2">
    <source>
        <dbReference type="Proteomes" id="UP001558850"/>
    </source>
</evidence>